<reference evidence="7 8" key="1">
    <citation type="submission" date="2016-11" db="EMBL/GenBank/DDBJ databases">
        <authorList>
            <person name="Jaros S."/>
            <person name="Januszkiewicz K."/>
            <person name="Wedrychowicz H."/>
        </authorList>
    </citation>
    <scope>NUCLEOTIDE SEQUENCE [LARGE SCALE GENOMIC DNA]</scope>
    <source>
        <strain evidence="7 8">DSM 15930</strain>
    </source>
</reference>
<evidence type="ECO:0000313" key="7">
    <source>
        <dbReference type="EMBL" id="SHM90516.1"/>
    </source>
</evidence>
<dbReference type="Gene3D" id="3.90.79.10">
    <property type="entry name" value="Nucleoside Triphosphate Pyrophosphohydrolase"/>
    <property type="match status" value="1"/>
</dbReference>
<evidence type="ECO:0000256" key="1">
    <source>
        <dbReference type="ARBA" id="ARBA00004826"/>
    </source>
</evidence>
<comment type="similarity">
    <text evidence="2">Belongs to the IPP isomerase type 1 family.</text>
</comment>
<evidence type="ECO:0000256" key="4">
    <source>
        <dbReference type="ARBA" id="ARBA00023229"/>
    </source>
</evidence>
<gene>
    <name evidence="7" type="ORF">SAMN02746066_03832</name>
</gene>
<comment type="pathway">
    <text evidence="1">Isoprenoid biosynthesis; dimethylallyl diphosphate biosynthesis; dimethylallyl diphosphate from isopentenyl diphosphate: step 1/1.</text>
</comment>
<keyword evidence="5 7" id="KW-0413">Isomerase</keyword>
<dbReference type="EMBL" id="FRCP01000021">
    <property type="protein sequence ID" value="SHM90516.1"/>
    <property type="molecule type" value="Genomic_DNA"/>
</dbReference>
<evidence type="ECO:0000256" key="3">
    <source>
        <dbReference type="ARBA" id="ARBA00012057"/>
    </source>
</evidence>
<dbReference type="GO" id="GO:0009240">
    <property type="term" value="P:isopentenyl diphosphate biosynthetic process"/>
    <property type="evidence" value="ECO:0007669"/>
    <property type="project" value="TreeGrafter"/>
</dbReference>
<protein>
    <recommendedName>
        <fullName evidence="3">isopentenyl-diphosphate Delta-isomerase</fullName>
        <ecNumber evidence="3">5.3.3.2</ecNumber>
    </recommendedName>
</protein>
<dbReference type="SUPFAM" id="SSF55811">
    <property type="entry name" value="Nudix"/>
    <property type="match status" value="1"/>
</dbReference>
<dbReference type="GO" id="GO:0004452">
    <property type="term" value="F:isopentenyl-diphosphate delta-isomerase activity"/>
    <property type="evidence" value="ECO:0007669"/>
    <property type="project" value="UniProtKB-EC"/>
</dbReference>
<evidence type="ECO:0000256" key="5">
    <source>
        <dbReference type="ARBA" id="ARBA00023235"/>
    </source>
</evidence>
<evidence type="ECO:0000313" key="8">
    <source>
        <dbReference type="Proteomes" id="UP000184038"/>
    </source>
</evidence>
<evidence type="ECO:0000256" key="2">
    <source>
        <dbReference type="ARBA" id="ARBA00007579"/>
    </source>
</evidence>
<accession>A0A1M7MI75</accession>
<dbReference type="PROSITE" id="PS51462">
    <property type="entry name" value="NUDIX"/>
    <property type="match status" value="1"/>
</dbReference>
<name>A0A1M7MI75_9FIRM</name>
<feature type="domain" description="Nudix hydrolase" evidence="6">
    <location>
        <begin position="1"/>
        <end position="132"/>
    </location>
</feature>
<dbReference type="STRING" id="1120996.SAMN02746066_03832"/>
<dbReference type="GO" id="GO:0005737">
    <property type="term" value="C:cytoplasm"/>
    <property type="evidence" value="ECO:0007669"/>
    <property type="project" value="TreeGrafter"/>
</dbReference>
<keyword evidence="4" id="KW-0414">Isoprene biosynthesis</keyword>
<dbReference type="Proteomes" id="UP000184038">
    <property type="component" value="Unassembled WGS sequence"/>
</dbReference>
<dbReference type="AlphaFoldDB" id="A0A1M7MI75"/>
<dbReference type="InterPro" id="IPR015797">
    <property type="entry name" value="NUDIX_hydrolase-like_dom_sf"/>
</dbReference>
<keyword evidence="8" id="KW-1185">Reference proteome</keyword>
<dbReference type="RefSeq" id="WP_073290341.1">
    <property type="nucleotide sequence ID" value="NZ_FRCP01000021.1"/>
</dbReference>
<dbReference type="EC" id="5.3.3.2" evidence="3"/>
<dbReference type="InterPro" id="IPR011876">
    <property type="entry name" value="IsopentenylPP_isomerase_typ1"/>
</dbReference>
<sequence length="154" mass="18760">MKDSFSVFIFDSNVKLLMQKRAVNTYNSDGLWTNTCSGYPQENETIEEAVHRSLEEEFGFDCKLDKLSEFYYRMEPGDVLYEHEYHHVYIGFYYGVPEPNNEEIMSWKWMNVFEILDELRNNPDKYMYWFRYTYRNVLDKVSRKQKNRILGLFM</sequence>
<organism evidence="7 8">
    <name type="scientific">Anaerosporobacter mobilis DSM 15930</name>
    <dbReference type="NCBI Taxonomy" id="1120996"/>
    <lineage>
        <taxon>Bacteria</taxon>
        <taxon>Bacillati</taxon>
        <taxon>Bacillota</taxon>
        <taxon>Clostridia</taxon>
        <taxon>Lachnospirales</taxon>
        <taxon>Lachnospiraceae</taxon>
        <taxon>Anaerosporobacter</taxon>
    </lineage>
</organism>
<proteinExistence type="inferred from homology"/>
<dbReference type="PANTHER" id="PTHR10885:SF0">
    <property type="entry name" value="ISOPENTENYL-DIPHOSPHATE DELTA-ISOMERASE"/>
    <property type="match status" value="1"/>
</dbReference>
<dbReference type="CDD" id="cd02885">
    <property type="entry name" value="NUDIX_IPP_Isomerase"/>
    <property type="match status" value="1"/>
</dbReference>
<evidence type="ECO:0000259" key="6">
    <source>
        <dbReference type="PROSITE" id="PS51462"/>
    </source>
</evidence>
<dbReference type="InterPro" id="IPR000086">
    <property type="entry name" value="NUDIX_hydrolase_dom"/>
</dbReference>
<dbReference type="PANTHER" id="PTHR10885">
    <property type="entry name" value="ISOPENTENYL-DIPHOSPHATE DELTA-ISOMERASE"/>
    <property type="match status" value="1"/>
</dbReference>
<dbReference type="Pfam" id="PF00293">
    <property type="entry name" value="NUDIX"/>
    <property type="match status" value="1"/>
</dbReference>